<protein>
    <submittedName>
        <fullName evidence="3">Uncharacterized protein</fullName>
    </submittedName>
</protein>
<dbReference type="OrthoDB" id="2410246at2759"/>
<keyword evidence="2" id="KW-1133">Transmembrane helix</keyword>
<feature type="transmembrane region" description="Helical" evidence="2">
    <location>
        <begin position="285"/>
        <end position="307"/>
    </location>
</feature>
<organism evidence="3 4">
    <name type="scientific">Mortierella alpina</name>
    <name type="common">Oleaginous fungus</name>
    <name type="synonym">Mortierella renispora</name>
    <dbReference type="NCBI Taxonomy" id="64518"/>
    <lineage>
        <taxon>Eukaryota</taxon>
        <taxon>Fungi</taxon>
        <taxon>Fungi incertae sedis</taxon>
        <taxon>Mucoromycota</taxon>
        <taxon>Mortierellomycotina</taxon>
        <taxon>Mortierellomycetes</taxon>
        <taxon>Mortierellales</taxon>
        <taxon>Mortierellaceae</taxon>
        <taxon>Mortierella</taxon>
    </lineage>
</organism>
<feature type="compositionally biased region" description="Polar residues" evidence="1">
    <location>
        <begin position="9"/>
        <end position="21"/>
    </location>
</feature>
<feature type="region of interest" description="Disordered" evidence="1">
    <location>
        <begin position="375"/>
        <end position="415"/>
    </location>
</feature>
<dbReference type="EMBL" id="JAAAHY010000379">
    <property type="protein sequence ID" value="KAF9964314.1"/>
    <property type="molecule type" value="Genomic_DNA"/>
</dbReference>
<name>A0A9P6M3R7_MORAP</name>
<comment type="caution">
    <text evidence="3">The sequence shown here is derived from an EMBL/GenBank/DDBJ whole genome shotgun (WGS) entry which is preliminary data.</text>
</comment>
<dbReference type="Proteomes" id="UP000738359">
    <property type="component" value="Unassembled WGS sequence"/>
</dbReference>
<keyword evidence="2" id="KW-0472">Membrane</keyword>
<evidence type="ECO:0000313" key="4">
    <source>
        <dbReference type="Proteomes" id="UP000738359"/>
    </source>
</evidence>
<evidence type="ECO:0000256" key="1">
    <source>
        <dbReference type="SAM" id="MobiDB-lite"/>
    </source>
</evidence>
<feature type="compositionally biased region" description="Polar residues" evidence="1">
    <location>
        <begin position="154"/>
        <end position="169"/>
    </location>
</feature>
<sequence>AFRVCAESTWASPYNKSNSSKEGVAEVSGTNDGAAKSGSVDSIGKESGTVDSNSGASYDSNGAQLVSFAGNTSSGSGSGSGSGNASSIKPGIPRIVIPDGTSINLSTPPTTPPTTPRQKRHSIQPSQRTLWPHNLTQIKERLLSPTQYFKKGPNAQNSNSDQDTAQKPEQQYGEHNPTQQNARSPAQEDDNHPIELMGQEPPGEQSTQGQAAERAAAVPLPINTLDHAYLSQFGIMGLSVGYRPESTASSDKFTWGDYNGGSPGRLFSRARWRHLCCSRPGWITMLKHIITTSLGLVMIVAIALTALGKIKNHQQIKLKQAIKIPIWTLPIPPGCLHKECDAENFGKEYFAFMNPESFGISNNYAGTSRRWSRPIRTPLRSTKPGQLDFADDPNQEADKDLADTELTPETGSAQS</sequence>
<keyword evidence="4" id="KW-1185">Reference proteome</keyword>
<feature type="region of interest" description="Disordered" evidence="1">
    <location>
        <begin position="1"/>
        <end position="133"/>
    </location>
</feature>
<accession>A0A9P6M3R7</accession>
<evidence type="ECO:0000313" key="3">
    <source>
        <dbReference type="EMBL" id="KAF9964314.1"/>
    </source>
</evidence>
<reference evidence="3" key="1">
    <citation type="journal article" date="2020" name="Fungal Divers.">
        <title>Resolving the Mortierellaceae phylogeny through synthesis of multi-gene phylogenetics and phylogenomics.</title>
        <authorList>
            <person name="Vandepol N."/>
            <person name="Liber J."/>
            <person name="Desiro A."/>
            <person name="Na H."/>
            <person name="Kennedy M."/>
            <person name="Barry K."/>
            <person name="Grigoriev I.V."/>
            <person name="Miller A.N."/>
            <person name="O'Donnell K."/>
            <person name="Stajich J.E."/>
            <person name="Bonito G."/>
        </authorList>
    </citation>
    <scope>NUCLEOTIDE SEQUENCE</scope>
    <source>
        <strain evidence="3">CK1249</strain>
    </source>
</reference>
<gene>
    <name evidence="3" type="ORF">BGZ70_006637</name>
</gene>
<feature type="non-terminal residue" evidence="3">
    <location>
        <position position="415"/>
    </location>
</feature>
<feature type="compositionally biased region" description="Polar residues" evidence="1">
    <location>
        <begin position="123"/>
        <end position="133"/>
    </location>
</feature>
<feature type="region of interest" description="Disordered" evidence="1">
    <location>
        <begin position="148"/>
        <end position="213"/>
    </location>
</feature>
<keyword evidence="2" id="KW-0812">Transmembrane</keyword>
<feature type="compositionally biased region" description="Polar residues" evidence="1">
    <location>
        <begin position="49"/>
        <end position="64"/>
    </location>
</feature>
<dbReference type="AlphaFoldDB" id="A0A9P6M3R7"/>
<evidence type="ECO:0000256" key="2">
    <source>
        <dbReference type="SAM" id="Phobius"/>
    </source>
</evidence>
<proteinExistence type="predicted"/>